<dbReference type="InterPro" id="IPR025665">
    <property type="entry name" value="Beta-barrel_OMP_2"/>
</dbReference>
<sequence length="175" mass="19682">MKRILLFTILFGFSFYGFSQDIKYGVRGGLNISNLDFDTNTIVSNKHRNSVYIGFFASIGLSKTISLMPEIQFSAEGAKDEPLHLDYIQAPIFFRFKVSQKIHIGVGPQVGIKVHKEDDGIKNFAYSGVGGVEYRISHVLFADARYTYGFSNVFDDDLLVEAKNSNIQIGIGYRF</sequence>
<dbReference type="InterPro" id="IPR011250">
    <property type="entry name" value="OMP/PagP_B-barrel"/>
</dbReference>
<feature type="domain" description="Outer membrane protein beta-barrel" evidence="1">
    <location>
        <begin position="18"/>
        <end position="155"/>
    </location>
</feature>
<evidence type="ECO:0000259" key="1">
    <source>
        <dbReference type="Pfam" id="PF13568"/>
    </source>
</evidence>
<accession>A0ABT8WSA8</accession>
<dbReference type="Pfam" id="PF13568">
    <property type="entry name" value="OMP_b-brl_2"/>
    <property type="match status" value="1"/>
</dbReference>
<reference evidence="2" key="1">
    <citation type="submission" date="2023-07" db="EMBL/GenBank/DDBJ databases">
        <title>Two novel species in the genus Flavivirga.</title>
        <authorList>
            <person name="Kwon K."/>
        </authorList>
    </citation>
    <scope>NUCLEOTIDE SEQUENCE</scope>
    <source>
        <strain evidence="2">KACC 14158</strain>
    </source>
</reference>
<dbReference type="Proteomes" id="UP001176806">
    <property type="component" value="Unassembled WGS sequence"/>
</dbReference>
<gene>
    <name evidence="2" type="ORF">Q4Q40_17785</name>
</gene>
<comment type="caution">
    <text evidence="2">The sequence shown here is derived from an EMBL/GenBank/DDBJ whole genome shotgun (WGS) entry which is preliminary data.</text>
</comment>
<evidence type="ECO:0000313" key="3">
    <source>
        <dbReference type="Proteomes" id="UP001176806"/>
    </source>
</evidence>
<dbReference type="EMBL" id="JAUOEL010000006">
    <property type="protein sequence ID" value="MDO5976053.1"/>
    <property type="molecule type" value="Genomic_DNA"/>
</dbReference>
<dbReference type="RefSeq" id="WP_303303303.1">
    <property type="nucleotide sequence ID" value="NZ_BAABDA010000054.1"/>
</dbReference>
<dbReference type="Gene3D" id="2.40.160.20">
    <property type="match status" value="1"/>
</dbReference>
<keyword evidence="3" id="KW-1185">Reference proteome</keyword>
<organism evidence="2 3">
    <name type="scientific">Flavivirga jejuensis</name>
    <dbReference type="NCBI Taxonomy" id="870487"/>
    <lineage>
        <taxon>Bacteria</taxon>
        <taxon>Pseudomonadati</taxon>
        <taxon>Bacteroidota</taxon>
        <taxon>Flavobacteriia</taxon>
        <taxon>Flavobacteriales</taxon>
        <taxon>Flavobacteriaceae</taxon>
        <taxon>Flavivirga</taxon>
    </lineage>
</organism>
<dbReference type="SUPFAM" id="SSF56925">
    <property type="entry name" value="OMPA-like"/>
    <property type="match status" value="1"/>
</dbReference>
<evidence type="ECO:0000313" key="2">
    <source>
        <dbReference type="EMBL" id="MDO5976053.1"/>
    </source>
</evidence>
<protein>
    <submittedName>
        <fullName evidence="2">Porin family protein</fullName>
    </submittedName>
</protein>
<name>A0ABT8WSA8_9FLAO</name>
<proteinExistence type="predicted"/>